<protein>
    <submittedName>
        <fullName evidence="1">Uncharacterized protein</fullName>
    </submittedName>
</protein>
<accession>A0AAW1KMH6</accession>
<gene>
    <name evidence="1" type="ORF">QE152_g21940</name>
</gene>
<comment type="caution">
    <text evidence="1">The sequence shown here is derived from an EMBL/GenBank/DDBJ whole genome shotgun (WGS) entry which is preliminary data.</text>
</comment>
<name>A0AAW1KMH6_POPJA</name>
<keyword evidence="2" id="KW-1185">Reference proteome</keyword>
<evidence type="ECO:0000313" key="2">
    <source>
        <dbReference type="Proteomes" id="UP001458880"/>
    </source>
</evidence>
<reference evidence="1 2" key="1">
    <citation type="journal article" date="2024" name="BMC Genomics">
        <title>De novo assembly and annotation of Popillia japonica's genome with initial clues to its potential as an invasive pest.</title>
        <authorList>
            <person name="Cucini C."/>
            <person name="Boschi S."/>
            <person name="Funari R."/>
            <person name="Cardaioli E."/>
            <person name="Iannotti N."/>
            <person name="Marturano G."/>
            <person name="Paoli F."/>
            <person name="Bruttini M."/>
            <person name="Carapelli A."/>
            <person name="Frati F."/>
            <person name="Nardi F."/>
        </authorList>
    </citation>
    <scope>NUCLEOTIDE SEQUENCE [LARGE SCALE GENOMIC DNA]</scope>
    <source>
        <strain evidence="1">DMR45628</strain>
    </source>
</reference>
<dbReference type="EMBL" id="JASPKY010000208">
    <property type="protein sequence ID" value="KAK9720692.1"/>
    <property type="molecule type" value="Genomic_DNA"/>
</dbReference>
<sequence>MRSTTRNSSNLTAESLNKFFVSVGENVIKQIDKSNLESEALVRRMDKSPRRTCFLGPVDAREVEGIVSTFKSKKTKDIYGMSTELLKRIITTIADPLAKDIYGMSTELLKRIITTIADPLAKLINNCLTNSVFPEKLKVARLVPVHK</sequence>
<organism evidence="1 2">
    <name type="scientific">Popillia japonica</name>
    <name type="common">Japanese beetle</name>
    <dbReference type="NCBI Taxonomy" id="7064"/>
    <lineage>
        <taxon>Eukaryota</taxon>
        <taxon>Metazoa</taxon>
        <taxon>Ecdysozoa</taxon>
        <taxon>Arthropoda</taxon>
        <taxon>Hexapoda</taxon>
        <taxon>Insecta</taxon>
        <taxon>Pterygota</taxon>
        <taxon>Neoptera</taxon>
        <taxon>Endopterygota</taxon>
        <taxon>Coleoptera</taxon>
        <taxon>Polyphaga</taxon>
        <taxon>Scarabaeiformia</taxon>
        <taxon>Scarabaeidae</taxon>
        <taxon>Rutelinae</taxon>
        <taxon>Popillia</taxon>
    </lineage>
</organism>
<proteinExistence type="predicted"/>
<dbReference type="Proteomes" id="UP001458880">
    <property type="component" value="Unassembled WGS sequence"/>
</dbReference>
<dbReference type="AlphaFoldDB" id="A0AAW1KMH6"/>
<evidence type="ECO:0000313" key="1">
    <source>
        <dbReference type="EMBL" id="KAK9720692.1"/>
    </source>
</evidence>